<evidence type="ECO:0000313" key="3">
    <source>
        <dbReference type="Proteomes" id="UP000197446"/>
    </source>
</evidence>
<evidence type="ECO:0000259" key="1">
    <source>
        <dbReference type="Pfam" id="PF09836"/>
    </source>
</evidence>
<gene>
    <name evidence="2" type="ORF">CDO81_20165</name>
</gene>
<dbReference type="RefSeq" id="WP_088485017.1">
    <property type="nucleotide sequence ID" value="NZ_NISI01000009.1"/>
</dbReference>
<dbReference type="Pfam" id="PF09836">
    <property type="entry name" value="DUF2063"/>
    <property type="match status" value="1"/>
</dbReference>
<accession>A0A254NAP3</accession>
<evidence type="ECO:0000313" key="2">
    <source>
        <dbReference type="EMBL" id="OWR02498.1"/>
    </source>
</evidence>
<dbReference type="OrthoDB" id="4146344at2"/>
<sequence length="232" mass="24447">MKADQQALVHALLGLGEAPAALAGDGRGLEVYRNNLRALSAQALGVAFERLRAALGDQEFAALAWTYWRHDPPRSGDLGDWGGGLAGFLVERAGEDSGLPDLARLDWAVHQAERAADSALDAESLHLLGTTAADALWLVLRPGVCLLWQQAGPVLVWRAGWRGCSQAIDTAEAAFVEAVMAGRCLADALATAEVKGSGASADFDFSAWLQAALQNAWLHAVRVTPPTSNAVS</sequence>
<dbReference type="InterPro" id="IPR018640">
    <property type="entry name" value="DUF2063"/>
</dbReference>
<feature type="domain" description="Putative DNA-binding" evidence="1">
    <location>
        <begin position="5"/>
        <end position="89"/>
    </location>
</feature>
<reference evidence="2 3" key="1">
    <citation type="journal article" date="2007" name="Int. J. Syst. Evol. Microbiol.">
        <title>Description of Pelomonas aquatica sp. nov. and Pelomonas puraquae sp. nov., isolated from industrial and haemodialysis water.</title>
        <authorList>
            <person name="Gomila M."/>
            <person name="Bowien B."/>
            <person name="Falsen E."/>
            <person name="Moore E.R."/>
            <person name="Lalucat J."/>
        </authorList>
    </citation>
    <scope>NUCLEOTIDE SEQUENCE [LARGE SCALE GENOMIC DNA]</scope>
    <source>
        <strain evidence="2 3">CCUG 52769</strain>
    </source>
</reference>
<dbReference type="AlphaFoldDB" id="A0A254NAP3"/>
<proteinExistence type="predicted"/>
<comment type="caution">
    <text evidence="2">The sequence shown here is derived from an EMBL/GenBank/DDBJ whole genome shotgun (WGS) entry which is preliminary data.</text>
</comment>
<protein>
    <recommendedName>
        <fullName evidence="1">Putative DNA-binding domain-containing protein</fullName>
    </recommendedName>
</protein>
<name>A0A254NAP3_9BURK</name>
<keyword evidence="3" id="KW-1185">Reference proteome</keyword>
<dbReference type="EMBL" id="NISI01000009">
    <property type="protein sequence ID" value="OWR02498.1"/>
    <property type="molecule type" value="Genomic_DNA"/>
</dbReference>
<organism evidence="2 3">
    <name type="scientific">Roseateles puraquae</name>
    <dbReference type="NCBI Taxonomy" id="431059"/>
    <lineage>
        <taxon>Bacteria</taxon>
        <taxon>Pseudomonadati</taxon>
        <taxon>Pseudomonadota</taxon>
        <taxon>Betaproteobacteria</taxon>
        <taxon>Burkholderiales</taxon>
        <taxon>Sphaerotilaceae</taxon>
        <taxon>Roseateles</taxon>
    </lineage>
</organism>
<dbReference type="Proteomes" id="UP000197446">
    <property type="component" value="Unassembled WGS sequence"/>
</dbReference>